<comment type="catalytic activity">
    <reaction evidence="8">
        <text>L-seryl-[protein] + ATP = O-phospho-L-seryl-[protein] + ADP + H(+)</text>
        <dbReference type="Rhea" id="RHEA:17989"/>
        <dbReference type="Rhea" id="RHEA-COMP:9863"/>
        <dbReference type="Rhea" id="RHEA-COMP:11604"/>
        <dbReference type="ChEBI" id="CHEBI:15378"/>
        <dbReference type="ChEBI" id="CHEBI:29999"/>
        <dbReference type="ChEBI" id="CHEBI:30616"/>
        <dbReference type="ChEBI" id="CHEBI:83421"/>
        <dbReference type="ChEBI" id="CHEBI:456216"/>
        <dbReference type="EC" id="2.7.11.1"/>
    </reaction>
</comment>
<feature type="compositionally biased region" description="Pro residues" evidence="9">
    <location>
        <begin position="36"/>
        <end position="46"/>
    </location>
</feature>
<evidence type="ECO:0000313" key="12">
    <source>
        <dbReference type="Proteomes" id="UP000199051"/>
    </source>
</evidence>
<evidence type="ECO:0000256" key="6">
    <source>
        <dbReference type="ARBA" id="ARBA00022840"/>
    </source>
</evidence>
<evidence type="ECO:0000313" key="11">
    <source>
        <dbReference type="EMBL" id="SES47263.1"/>
    </source>
</evidence>
<keyword evidence="6" id="KW-0067">ATP-binding</keyword>
<dbReference type="STRING" id="155974.SAMN04487818_11723"/>
<dbReference type="EMBL" id="FOGI01000017">
    <property type="protein sequence ID" value="SES47263.1"/>
    <property type="molecule type" value="Genomic_DNA"/>
</dbReference>
<keyword evidence="5 11" id="KW-0418">Kinase</keyword>
<feature type="region of interest" description="Disordered" evidence="9">
    <location>
        <begin position="28"/>
        <end position="126"/>
    </location>
</feature>
<evidence type="ECO:0000256" key="5">
    <source>
        <dbReference type="ARBA" id="ARBA00022777"/>
    </source>
</evidence>
<comment type="catalytic activity">
    <reaction evidence="7">
        <text>L-threonyl-[protein] + ATP = O-phospho-L-threonyl-[protein] + ADP + H(+)</text>
        <dbReference type="Rhea" id="RHEA:46608"/>
        <dbReference type="Rhea" id="RHEA-COMP:11060"/>
        <dbReference type="Rhea" id="RHEA-COMP:11605"/>
        <dbReference type="ChEBI" id="CHEBI:15378"/>
        <dbReference type="ChEBI" id="CHEBI:30013"/>
        <dbReference type="ChEBI" id="CHEBI:30616"/>
        <dbReference type="ChEBI" id="CHEBI:61977"/>
        <dbReference type="ChEBI" id="CHEBI:456216"/>
        <dbReference type="EC" id="2.7.11.1"/>
    </reaction>
</comment>
<dbReference type="PROSITE" id="PS50011">
    <property type="entry name" value="PROTEIN_KINASE_DOM"/>
    <property type="match status" value="1"/>
</dbReference>
<evidence type="ECO:0000256" key="4">
    <source>
        <dbReference type="ARBA" id="ARBA00022741"/>
    </source>
</evidence>
<dbReference type="EC" id="2.7.11.1" evidence="1"/>
<evidence type="ECO:0000256" key="3">
    <source>
        <dbReference type="ARBA" id="ARBA00022679"/>
    </source>
</evidence>
<dbReference type="CDD" id="cd14014">
    <property type="entry name" value="STKc_PknB_like"/>
    <property type="match status" value="1"/>
</dbReference>
<dbReference type="InterPro" id="IPR031634">
    <property type="entry name" value="PknG_rubred"/>
</dbReference>
<dbReference type="InterPro" id="IPR011009">
    <property type="entry name" value="Kinase-like_dom_sf"/>
</dbReference>
<keyword evidence="2" id="KW-0723">Serine/threonine-protein kinase</keyword>
<dbReference type="PANTHER" id="PTHR24363">
    <property type="entry name" value="SERINE/THREONINE PROTEIN KINASE"/>
    <property type="match status" value="1"/>
</dbReference>
<dbReference type="Pfam" id="PF16919">
    <property type="entry name" value="PknG_rubred"/>
    <property type="match status" value="1"/>
</dbReference>
<dbReference type="SUPFAM" id="SSF56112">
    <property type="entry name" value="Protein kinase-like (PK-like)"/>
    <property type="match status" value="1"/>
</dbReference>
<keyword evidence="4" id="KW-0547">Nucleotide-binding</keyword>
<dbReference type="Gene3D" id="3.30.200.20">
    <property type="entry name" value="Phosphorylase Kinase, domain 1"/>
    <property type="match status" value="1"/>
</dbReference>
<reference evidence="12" key="1">
    <citation type="submission" date="2016-10" db="EMBL/GenBank/DDBJ databases">
        <authorList>
            <person name="Varghese N."/>
            <person name="Submissions S."/>
        </authorList>
    </citation>
    <scope>NUCLEOTIDE SEQUENCE [LARGE SCALE GENOMIC DNA]</scope>
    <source>
        <strain evidence="12">DSM 44260</strain>
    </source>
</reference>
<name>A0A1H9XNL2_9PSEU</name>
<evidence type="ECO:0000256" key="1">
    <source>
        <dbReference type="ARBA" id="ARBA00012513"/>
    </source>
</evidence>
<evidence type="ECO:0000259" key="10">
    <source>
        <dbReference type="PROSITE" id="PS50011"/>
    </source>
</evidence>
<dbReference type="AlphaFoldDB" id="A0A1H9XNL2"/>
<dbReference type="Pfam" id="PF00069">
    <property type="entry name" value="Pkinase"/>
    <property type="match status" value="1"/>
</dbReference>
<evidence type="ECO:0000256" key="8">
    <source>
        <dbReference type="ARBA" id="ARBA00048679"/>
    </source>
</evidence>
<accession>A0A1H9XNL2</accession>
<dbReference type="Gene3D" id="1.10.510.10">
    <property type="entry name" value="Transferase(Phosphotransferase) domain 1"/>
    <property type="match status" value="1"/>
</dbReference>
<feature type="domain" description="Protein kinase" evidence="10">
    <location>
        <begin position="200"/>
        <end position="458"/>
    </location>
</feature>
<dbReference type="SUPFAM" id="SSF48452">
    <property type="entry name" value="TPR-like"/>
    <property type="match status" value="1"/>
</dbReference>
<evidence type="ECO:0000256" key="9">
    <source>
        <dbReference type="SAM" id="MobiDB-lite"/>
    </source>
</evidence>
<dbReference type="SMART" id="SM00220">
    <property type="entry name" value="S_TKc"/>
    <property type="match status" value="1"/>
</dbReference>
<dbReference type="InterPro" id="IPR000719">
    <property type="entry name" value="Prot_kinase_dom"/>
</dbReference>
<sequence>MTARTPCVRPGCGGTYLEDGSCDECGFLAPASAKVTPPPAKSPGTPPSGKALSGKTPSGKGSSGKGLSGKGASGKRPYSGRSSSGKRARAAARGEDTGRGSVGRGESGRGTASTGRPPARPGGSRFDAVRLPWFPMPDPADAVLPDPRVPYGRRVCPACDQLVGQPRGDGPGLDEGFCPRDRTPFSYVPNLAKGSVVDRYEVLGCLAYGGLGWIYLARDLHLADGTADRWVVLKGLINSHDQAAVDAAAREKQFLVAVDHPNVVKINDFVYHTDQRTGVVAGYIVMEYLPGRSLFEMLQRSRGEDGERAPLPVFIVLRYADQILAALGYLHRRGLVYCDLKPHNAMQVDQDVKLIDLGAVIRADSDNDAYGTVGFMAPEVENGSDRPTVHADLYTLGRTLAVLSFPFAEFSGKYVHDLPDDLPFEGPYESFGRLLRRAAHPDPAHRFTSADDMREQVLGVLAEVWAYEQEEPCGTVSTRFTRERKVFGTGAGIVSADEVPPVAWTEVPVSLPSPLVDPADPAAGFLATLGAITPDRLIETLLGAAERTPELLLRLVDAHIVAGSVDSARTVLDEFTTALPGDWRTDWYLGVAAFATEDPAAAVTHFEAVYGALPGELAPKLALAAALEWQGDTDRALDLYERVWDTDRSYVSAAFGLARAYAEFKDYDNAVEVLDEVPDSSTHHVAARVAAIRAALADPGTVPAAVDRLDGLGLDAERLARLDIEVHGAALLALAGHAPQATDEQVDAETRLRGRLEGSYRALAKLTTDRDLRSRLVDRANEVRPKTLV</sequence>
<keyword evidence="3" id="KW-0808">Transferase</keyword>
<dbReference type="RefSeq" id="WP_092786298.1">
    <property type="nucleotide sequence ID" value="NZ_FOGI01000017.1"/>
</dbReference>
<protein>
    <recommendedName>
        <fullName evidence="1">non-specific serine/threonine protein kinase</fullName>
        <ecNumber evidence="1">2.7.11.1</ecNumber>
    </recommendedName>
</protein>
<dbReference type="GO" id="GO:0005524">
    <property type="term" value="F:ATP binding"/>
    <property type="evidence" value="ECO:0007669"/>
    <property type="project" value="UniProtKB-KW"/>
</dbReference>
<feature type="compositionally biased region" description="Low complexity" evidence="9">
    <location>
        <begin position="47"/>
        <end position="60"/>
    </location>
</feature>
<evidence type="ECO:0000256" key="2">
    <source>
        <dbReference type="ARBA" id="ARBA00022527"/>
    </source>
</evidence>
<keyword evidence="12" id="KW-1185">Reference proteome</keyword>
<dbReference type="Pfam" id="PF16918">
    <property type="entry name" value="PknG_TPR"/>
    <property type="match status" value="1"/>
</dbReference>
<dbReference type="Gene3D" id="1.25.40.10">
    <property type="entry name" value="Tetratricopeptide repeat domain"/>
    <property type="match status" value="1"/>
</dbReference>
<gene>
    <name evidence="11" type="ORF">SAMN04487818_11723</name>
</gene>
<dbReference type="PANTHER" id="PTHR24363:SF0">
    <property type="entry name" value="SERINE_THREONINE KINASE LIKE DOMAIN CONTAINING 1"/>
    <property type="match status" value="1"/>
</dbReference>
<dbReference type="Proteomes" id="UP000199051">
    <property type="component" value="Unassembled WGS sequence"/>
</dbReference>
<proteinExistence type="predicted"/>
<evidence type="ECO:0000256" key="7">
    <source>
        <dbReference type="ARBA" id="ARBA00047899"/>
    </source>
</evidence>
<organism evidence="11 12">
    <name type="scientific">Actinokineospora terrae</name>
    <dbReference type="NCBI Taxonomy" id="155974"/>
    <lineage>
        <taxon>Bacteria</taxon>
        <taxon>Bacillati</taxon>
        <taxon>Actinomycetota</taxon>
        <taxon>Actinomycetes</taxon>
        <taxon>Pseudonocardiales</taxon>
        <taxon>Pseudonocardiaceae</taxon>
        <taxon>Actinokineospora</taxon>
    </lineage>
</organism>
<dbReference type="GO" id="GO:0004674">
    <property type="term" value="F:protein serine/threonine kinase activity"/>
    <property type="evidence" value="ECO:0007669"/>
    <property type="project" value="UniProtKB-KW"/>
</dbReference>
<feature type="compositionally biased region" description="Gly residues" evidence="9">
    <location>
        <begin position="61"/>
        <end position="72"/>
    </location>
</feature>
<dbReference type="InterPro" id="IPR011990">
    <property type="entry name" value="TPR-like_helical_dom_sf"/>
</dbReference>
<dbReference type="InterPro" id="IPR031636">
    <property type="entry name" value="PknG_TPR"/>
</dbReference>